<name>A0ABS1SPX0_9MICO</name>
<accession>A0ABS1SPX0</accession>
<organism evidence="2 3">
    <name type="scientific">Leucobacter chromiireducens subsp. chromiireducens</name>
    <dbReference type="NCBI Taxonomy" id="660067"/>
    <lineage>
        <taxon>Bacteria</taxon>
        <taxon>Bacillati</taxon>
        <taxon>Actinomycetota</taxon>
        <taxon>Actinomycetes</taxon>
        <taxon>Micrococcales</taxon>
        <taxon>Microbacteriaceae</taxon>
        <taxon>Leucobacter</taxon>
    </lineage>
</organism>
<keyword evidence="3" id="KW-1185">Reference proteome</keyword>
<comment type="caution">
    <text evidence="2">The sequence shown here is derived from an EMBL/GenBank/DDBJ whole genome shotgun (WGS) entry which is preliminary data.</text>
</comment>
<evidence type="ECO:0000313" key="2">
    <source>
        <dbReference type="EMBL" id="MBL3690024.1"/>
    </source>
</evidence>
<proteinExistence type="predicted"/>
<sequence>MGYLMHGTHEYEFDDRLLAHLKVVIGQKLRTQESCYLSWSKTPEQGSGRVSLWLSPHVALGFRFAGSRAPELNPVWLRVLTARSHTAQGLVVVSEEEAETFARQHPELS</sequence>
<feature type="domain" description="DUF7882" evidence="1">
    <location>
        <begin position="1"/>
        <end position="95"/>
    </location>
</feature>
<dbReference type="InterPro" id="IPR057204">
    <property type="entry name" value="DUF7882"/>
</dbReference>
<reference evidence="2 3" key="1">
    <citation type="submission" date="2018-09" db="EMBL/GenBank/DDBJ databases">
        <title>Comparative genomics of Leucobacter spp.</title>
        <authorList>
            <person name="Reis A.C."/>
            <person name="Kolvenbach B.A."/>
            <person name="Corvini P.F.X."/>
            <person name="Nunes O.C."/>
        </authorList>
    </citation>
    <scope>NUCLEOTIDE SEQUENCE [LARGE SCALE GENOMIC DNA]</scope>
    <source>
        <strain evidence="2 3">L-1</strain>
    </source>
</reference>
<evidence type="ECO:0000313" key="3">
    <source>
        <dbReference type="Proteomes" id="UP001646141"/>
    </source>
</evidence>
<dbReference type="EMBL" id="QYAD01000002">
    <property type="protein sequence ID" value="MBL3690024.1"/>
    <property type="molecule type" value="Genomic_DNA"/>
</dbReference>
<dbReference type="Pfam" id="PF25355">
    <property type="entry name" value="DUF7882"/>
    <property type="match status" value="1"/>
</dbReference>
<dbReference type="Proteomes" id="UP001646141">
    <property type="component" value="Unassembled WGS sequence"/>
</dbReference>
<protein>
    <recommendedName>
        <fullName evidence="1">DUF7882 domain-containing protein</fullName>
    </recommendedName>
</protein>
<gene>
    <name evidence="2" type="ORF">D3226_08630</name>
</gene>
<evidence type="ECO:0000259" key="1">
    <source>
        <dbReference type="Pfam" id="PF25355"/>
    </source>
</evidence>